<dbReference type="Proteomes" id="UP000577419">
    <property type="component" value="Unassembled WGS sequence"/>
</dbReference>
<name>A0A7J4ITM5_9ARCH</name>
<gene>
    <name evidence="2" type="ORF">HA237_02290</name>
</gene>
<keyword evidence="1" id="KW-0472">Membrane</keyword>
<keyword evidence="1" id="KW-0812">Transmembrane</keyword>
<evidence type="ECO:0000313" key="2">
    <source>
        <dbReference type="EMBL" id="HIH08180.1"/>
    </source>
</evidence>
<dbReference type="EMBL" id="DUFG01000013">
    <property type="protein sequence ID" value="HIH08180.1"/>
    <property type="molecule type" value="Genomic_DNA"/>
</dbReference>
<feature type="transmembrane region" description="Helical" evidence="1">
    <location>
        <begin position="6"/>
        <end position="26"/>
    </location>
</feature>
<evidence type="ECO:0000313" key="3">
    <source>
        <dbReference type="Proteomes" id="UP000577419"/>
    </source>
</evidence>
<organism evidence="2 3">
    <name type="scientific">Candidatus Iainarchaeum sp</name>
    <dbReference type="NCBI Taxonomy" id="3101447"/>
    <lineage>
        <taxon>Archaea</taxon>
        <taxon>Candidatus Iainarchaeota</taxon>
        <taxon>Candidatus Iainarchaeia</taxon>
        <taxon>Candidatus Iainarchaeales</taxon>
        <taxon>Candidatus Iainarchaeaceae</taxon>
        <taxon>Candidatus Iainarchaeum</taxon>
    </lineage>
</organism>
<accession>A0A7J4ITM5</accession>
<evidence type="ECO:0000256" key="1">
    <source>
        <dbReference type="SAM" id="Phobius"/>
    </source>
</evidence>
<reference evidence="3" key="1">
    <citation type="journal article" date="2020" name="bioRxiv">
        <title>A rank-normalized archaeal taxonomy based on genome phylogeny resolves widespread incomplete and uneven classifications.</title>
        <authorList>
            <person name="Rinke C."/>
            <person name="Chuvochina M."/>
            <person name="Mussig A.J."/>
            <person name="Chaumeil P.-A."/>
            <person name="Waite D.W."/>
            <person name="Whitman W.B."/>
            <person name="Parks D.H."/>
            <person name="Hugenholtz P."/>
        </authorList>
    </citation>
    <scope>NUCLEOTIDE SEQUENCE [LARGE SCALE GENOMIC DNA]</scope>
</reference>
<proteinExistence type="predicted"/>
<comment type="caution">
    <text evidence="2">The sequence shown here is derived from an EMBL/GenBank/DDBJ whole genome shotgun (WGS) entry which is preliminary data.</text>
</comment>
<keyword evidence="1" id="KW-1133">Transmembrane helix</keyword>
<sequence length="178" mass="19512">MKRKGSYSLVIGAMAIVAIVFAINLARIPAADMKSDIIQQAITTNSFRLQNSYFVAEQSFTEAVADSVYDEVYPINPGAPCQINSADFQNTLQEKADLYFSKASEKIKPCSIEVEIINFQAGKVEAATIITCQTGNVNIYNVFNYRKNYSATEISGPACEITVTDEASGIRWTQNTPA</sequence>
<protein>
    <submittedName>
        <fullName evidence="2">Uncharacterized protein</fullName>
    </submittedName>
</protein>
<dbReference type="AlphaFoldDB" id="A0A7J4ITM5"/>